<evidence type="ECO:0000256" key="2">
    <source>
        <dbReference type="ARBA" id="ARBA00022692"/>
    </source>
</evidence>
<comment type="subcellular location">
    <subcellularLocation>
        <location evidence="1">Membrane</location>
        <topology evidence="1">Multi-pass membrane protein</topology>
    </subcellularLocation>
</comment>
<feature type="transmembrane region" description="Helical" evidence="7">
    <location>
        <begin position="281"/>
        <end position="301"/>
    </location>
</feature>
<evidence type="ECO:0000256" key="5">
    <source>
        <dbReference type="ARBA" id="ARBA00023136"/>
    </source>
</evidence>
<feature type="transmembrane region" description="Helical" evidence="7">
    <location>
        <begin position="95"/>
        <end position="114"/>
    </location>
</feature>
<gene>
    <name evidence="9" type="ORF">HHK36_009306</name>
</gene>
<dbReference type="PANTHER" id="PTHR22950">
    <property type="entry name" value="AMINO ACID TRANSPORTER"/>
    <property type="match status" value="1"/>
</dbReference>
<evidence type="ECO:0000256" key="6">
    <source>
        <dbReference type="SAM" id="MobiDB-lite"/>
    </source>
</evidence>
<dbReference type="AlphaFoldDB" id="A0A834ZIP4"/>
<feature type="compositionally biased region" description="Basic and acidic residues" evidence="6">
    <location>
        <begin position="17"/>
        <end position="30"/>
    </location>
</feature>
<evidence type="ECO:0000313" key="9">
    <source>
        <dbReference type="EMBL" id="KAF8404421.1"/>
    </source>
</evidence>
<comment type="caution">
    <text evidence="9">The sequence shown here is derived from an EMBL/GenBank/DDBJ whole genome shotgun (WGS) entry which is preliminary data.</text>
</comment>
<keyword evidence="4 7" id="KW-1133">Transmembrane helix</keyword>
<feature type="transmembrane region" description="Helical" evidence="7">
    <location>
        <begin position="222"/>
        <end position="241"/>
    </location>
</feature>
<evidence type="ECO:0000313" key="10">
    <source>
        <dbReference type="Proteomes" id="UP000655225"/>
    </source>
</evidence>
<proteinExistence type="predicted"/>
<dbReference type="PANTHER" id="PTHR22950:SF696">
    <property type="entry name" value="AMINO ACID TRANSPORTER TRANSMEMBRANE DOMAIN-CONTAINING PROTEIN"/>
    <property type="match status" value="1"/>
</dbReference>
<feature type="compositionally biased region" description="Polar residues" evidence="6">
    <location>
        <begin position="475"/>
        <end position="485"/>
    </location>
</feature>
<dbReference type="Proteomes" id="UP000655225">
    <property type="component" value="Unassembled WGS sequence"/>
</dbReference>
<keyword evidence="10" id="KW-1185">Reference proteome</keyword>
<accession>A0A834ZIP4</accession>
<dbReference type="GO" id="GO:0005774">
    <property type="term" value="C:vacuolar membrane"/>
    <property type="evidence" value="ECO:0007669"/>
    <property type="project" value="TreeGrafter"/>
</dbReference>
<keyword evidence="5 7" id="KW-0472">Membrane</keyword>
<feature type="compositionally biased region" description="Basic and acidic residues" evidence="6">
    <location>
        <begin position="542"/>
        <end position="559"/>
    </location>
</feature>
<organism evidence="9 10">
    <name type="scientific">Tetracentron sinense</name>
    <name type="common">Spur-leaf</name>
    <dbReference type="NCBI Taxonomy" id="13715"/>
    <lineage>
        <taxon>Eukaryota</taxon>
        <taxon>Viridiplantae</taxon>
        <taxon>Streptophyta</taxon>
        <taxon>Embryophyta</taxon>
        <taxon>Tracheophyta</taxon>
        <taxon>Spermatophyta</taxon>
        <taxon>Magnoliopsida</taxon>
        <taxon>Trochodendrales</taxon>
        <taxon>Trochodendraceae</taxon>
        <taxon>Tetracentron</taxon>
    </lineage>
</organism>
<dbReference type="GO" id="GO:0015179">
    <property type="term" value="F:L-amino acid transmembrane transporter activity"/>
    <property type="evidence" value="ECO:0007669"/>
    <property type="project" value="TreeGrafter"/>
</dbReference>
<feature type="transmembrane region" description="Helical" evidence="7">
    <location>
        <begin position="247"/>
        <end position="269"/>
    </location>
</feature>
<feature type="region of interest" description="Disordered" evidence="6">
    <location>
        <begin position="448"/>
        <end position="559"/>
    </location>
</feature>
<evidence type="ECO:0000256" key="1">
    <source>
        <dbReference type="ARBA" id="ARBA00004141"/>
    </source>
</evidence>
<evidence type="ECO:0000256" key="3">
    <source>
        <dbReference type="ARBA" id="ARBA00022970"/>
    </source>
</evidence>
<name>A0A834ZIP4_TETSI</name>
<evidence type="ECO:0000259" key="8">
    <source>
        <dbReference type="Pfam" id="PF01490"/>
    </source>
</evidence>
<reference evidence="9 10" key="1">
    <citation type="submission" date="2020-04" db="EMBL/GenBank/DDBJ databases">
        <title>Plant Genome Project.</title>
        <authorList>
            <person name="Zhang R.-G."/>
        </authorList>
    </citation>
    <scope>NUCLEOTIDE SEQUENCE [LARGE SCALE GENOMIC DNA]</scope>
    <source>
        <strain evidence="9">YNK0</strain>
        <tissue evidence="9">Leaf</tissue>
    </source>
</reference>
<keyword evidence="3" id="KW-0029">Amino-acid transport</keyword>
<dbReference type="InterPro" id="IPR013057">
    <property type="entry name" value="AA_transpt_TM"/>
</dbReference>
<protein>
    <recommendedName>
        <fullName evidence="8">Amino acid transporter transmembrane domain-containing protein</fullName>
    </recommendedName>
</protein>
<feature type="transmembrane region" description="Helical" evidence="7">
    <location>
        <begin position="126"/>
        <end position="151"/>
    </location>
</feature>
<keyword evidence="3" id="KW-0813">Transport</keyword>
<dbReference type="Pfam" id="PF01490">
    <property type="entry name" value="Aa_trans"/>
    <property type="match status" value="1"/>
</dbReference>
<evidence type="ECO:0000256" key="4">
    <source>
        <dbReference type="ARBA" id="ARBA00022989"/>
    </source>
</evidence>
<feature type="domain" description="Amino acid transporter transmembrane" evidence="8">
    <location>
        <begin position="138"/>
        <end position="301"/>
    </location>
</feature>
<sequence>MTGATWKSVGRISSPESDCRPHRNQVERESGHGSHLAVECNCYHSDFDGELKSGVSGIDGGENHMKANSSFVHAVLNMIGMLIGTHVHVPRIHLSTSQLLTVIAVLVALPSLWLRDLSSISFLSSGGILMSLLIFTTVVSIASFTLVTIHYSALGFVGAKLYGPEVNSQITLSMPRHLIVTKIALWATVLTPMTKYALEFAPIAIPIEHNLPYSMGSRMRMFIRGSIGSLLLLGILGLALSVPYFQYVLGLTGSLVSISLSITFPCAFYTKMYWSQISKPLLNLNVTLIAFGSLFGVLGIISSPKSLIKSIGIELWGFMLLLCKKIKQTKLSKREIEAISNNARVRGTKWGSRGGDCGMKVRVDGVNEVGNELYTGALPPFQLAEIQDAVPKHFGSRSFGVNGKADLYKKFWKLGLSIVVAYNDAISCEDIDEDELLQIALKEQEQRDLNYRKSQPSKPVANFVQPPPPPRSAKDQSSSASKNPRSNPPPMQKSRRAVEDDDDSEVELLSISSGDEDSSKDRGYAAYASKSRRAPRGGGGGARDDAGDRGWDGDEPNCWKRVDEPEALFQIVGMGLRKRLFAVESKSFDPQGMEMNME</sequence>
<dbReference type="OrthoDB" id="655540at2759"/>
<feature type="region of interest" description="Disordered" evidence="6">
    <location>
        <begin position="1"/>
        <end position="30"/>
    </location>
</feature>
<dbReference type="EMBL" id="JABCRI010000006">
    <property type="protein sequence ID" value="KAF8404421.1"/>
    <property type="molecule type" value="Genomic_DNA"/>
</dbReference>
<keyword evidence="2 7" id="KW-0812">Transmembrane</keyword>
<evidence type="ECO:0000256" key="7">
    <source>
        <dbReference type="SAM" id="Phobius"/>
    </source>
</evidence>